<evidence type="ECO:0000313" key="4">
    <source>
        <dbReference type="EMBL" id="CAF9912078.1"/>
    </source>
</evidence>
<dbReference type="AlphaFoldDB" id="A0A8H3EUR8"/>
<sequence>NILPDSNAAPAIQSQRKELEKHMRADSLEQKLLQRPKAAELMKEGILDEDPTSPVKE</sequence>
<feature type="repeat" description="RPEL" evidence="2">
    <location>
        <begin position="26"/>
        <end position="51"/>
    </location>
</feature>
<proteinExistence type="predicted"/>
<dbReference type="Proteomes" id="UP000664203">
    <property type="component" value="Unassembled WGS sequence"/>
</dbReference>
<keyword evidence="1" id="KW-0677">Repeat</keyword>
<comment type="caution">
    <text evidence="4">The sequence shown here is derived from an EMBL/GenBank/DDBJ whole genome shotgun (WGS) entry which is preliminary data.</text>
</comment>
<feature type="non-terminal residue" evidence="4">
    <location>
        <position position="1"/>
    </location>
</feature>
<protein>
    <recommendedName>
        <fullName evidence="6">RPEL repeat protein</fullName>
    </recommendedName>
</protein>
<organism evidence="4 5">
    <name type="scientific">Alectoria fallacina</name>
    <dbReference type="NCBI Taxonomy" id="1903189"/>
    <lineage>
        <taxon>Eukaryota</taxon>
        <taxon>Fungi</taxon>
        <taxon>Dikarya</taxon>
        <taxon>Ascomycota</taxon>
        <taxon>Pezizomycotina</taxon>
        <taxon>Lecanoromycetes</taxon>
        <taxon>OSLEUM clade</taxon>
        <taxon>Lecanoromycetidae</taxon>
        <taxon>Lecanorales</taxon>
        <taxon>Lecanorineae</taxon>
        <taxon>Parmeliaceae</taxon>
        <taxon>Alectoria</taxon>
    </lineage>
</organism>
<dbReference type="EMBL" id="CAJPDR010000053">
    <property type="protein sequence ID" value="CAF9912078.1"/>
    <property type="molecule type" value="Genomic_DNA"/>
</dbReference>
<reference evidence="4" key="1">
    <citation type="submission" date="2021-03" db="EMBL/GenBank/DDBJ databases">
        <authorList>
            <person name="Tagirdzhanova G."/>
        </authorList>
    </citation>
    <scope>NUCLEOTIDE SEQUENCE</scope>
</reference>
<dbReference type="PROSITE" id="PS51073">
    <property type="entry name" value="RPEL"/>
    <property type="match status" value="1"/>
</dbReference>
<evidence type="ECO:0000256" key="3">
    <source>
        <dbReference type="SAM" id="MobiDB-lite"/>
    </source>
</evidence>
<keyword evidence="5" id="KW-1185">Reference proteome</keyword>
<feature type="compositionally biased region" description="Basic and acidic residues" evidence="3">
    <location>
        <begin position="37"/>
        <end position="46"/>
    </location>
</feature>
<gene>
    <name evidence="4" type="ORF">ALECFALPRED_007863</name>
</gene>
<accession>A0A8H3EUR8</accession>
<feature type="region of interest" description="Disordered" evidence="3">
    <location>
        <begin position="1"/>
        <end position="57"/>
    </location>
</feature>
<evidence type="ECO:0000313" key="5">
    <source>
        <dbReference type="Proteomes" id="UP000664203"/>
    </source>
</evidence>
<dbReference type="Gene3D" id="6.10.150.10">
    <property type="match status" value="1"/>
</dbReference>
<evidence type="ECO:0008006" key="6">
    <source>
        <dbReference type="Google" id="ProtNLM"/>
    </source>
</evidence>
<dbReference type="Pfam" id="PF02755">
    <property type="entry name" value="RPEL"/>
    <property type="match status" value="1"/>
</dbReference>
<dbReference type="InterPro" id="IPR004018">
    <property type="entry name" value="RPEL_repeat"/>
</dbReference>
<evidence type="ECO:0000256" key="1">
    <source>
        <dbReference type="ARBA" id="ARBA00022737"/>
    </source>
</evidence>
<dbReference type="OrthoDB" id="197676at2759"/>
<feature type="compositionally biased region" description="Basic and acidic residues" evidence="3">
    <location>
        <begin position="15"/>
        <end position="29"/>
    </location>
</feature>
<evidence type="ECO:0000256" key="2">
    <source>
        <dbReference type="PROSITE-ProRule" id="PRU00401"/>
    </source>
</evidence>
<name>A0A8H3EUR8_9LECA</name>